<dbReference type="InterPro" id="IPR005119">
    <property type="entry name" value="LysR_subst-bd"/>
</dbReference>
<proteinExistence type="inferred from homology"/>
<dbReference type="SUPFAM" id="SSF46785">
    <property type="entry name" value="Winged helix' DNA-binding domain"/>
    <property type="match status" value="1"/>
</dbReference>
<protein>
    <submittedName>
        <fullName evidence="7">LysR family transcriptional regulator</fullName>
    </submittedName>
</protein>
<dbReference type="PROSITE" id="PS50931">
    <property type="entry name" value="HTH_LYSR"/>
    <property type="match status" value="1"/>
</dbReference>
<feature type="domain" description="HTH lysR-type" evidence="6">
    <location>
        <begin position="1"/>
        <end position="57"/>
    </location>
</feature>
<dbReference type="InterPro" id="IPR036388">
    <property type="entry name" value="WH-like_DNA-bd_sf"/>
</dbReference>
<comment type="caution">
    <text evidence="7">The sequence shown here is derived from an EMBL/GenBank/DDBJ whole genome shotgun (WGS) entry which is preliminary data.</text>
</comment>
<evidence type="ECO:0000313" key="8">
    <source>
        <dbReference type="Proteomes" id="UP000705283"/>
    </source>
</evidence>
<comment type="similarity">
    <text evidence="1">Belongs to the LysR transcriptional regulatory family.</text>
</comment>
<dbReference type="EMBL" id="JADMKS010000007">
    <property type="protein sequence ID" value="MBF6638487.1"/>
    <property type="molecule type" value="Genomic_DNA"/>
</dbReference>
<keyword evidence="4" id="KW-0238">DNA-binding</keyword>
<keyword evidence="5" id="KW-0804">Transcription</keyword>
<dbReference type="Proteomes" id="UP000705283">
    <property type="component" value="Unassembled WGS sequence"/>
</dbReference>
<dbReference type="Pfam" id="PF03466">
    <property type="entry name" value="LysR_substrate"/>
    <property type="match status" value="1"/>
</dbReference>
<organism evidence="7 8">
    <name type="scientific">Rouxiella silvae</name>
    <dbReference type="NCBI Taxonomy" id="1646373"/>
    <lineage>
        <taxon>Bacteria</taxon>
        <taxon>Pseudomonadati</taxon>
        <taxon>Pseudomonadota</taxon>
        <taxon>Gammaproteobacteria</taxon>
        <taxon>Enterobacterales</taxon>
        <taxon>Yersiniaceae</taxon>
        <taxon>Rouxiella</taxon>
    </lineage>
</organism>
<reference evidence="7" key="2">
    <citation type="submission" date="2022-09" db="EMBL/GenBank/DDBJ databases">
        <title>Rouxiella aceris sp. nov., isolated from tree sap and emended description of the genus Rhouxiella.</title>
        <authorList>
            <person name="Kim I.S."/>
        </authorList>
    </citation>
    <scope>NUCLEOTIDE SEQUENCE</scope>
    <source>
        <strain evidence="7">SAP-2</strain>
    </source>
</reference>
<reference evidence="7" key="1">
    <citation type="submission" date="2020-11" db="EMBL/GenBank/DDBJ databases">
        <authorList>
            <person name="Lee S.D."/>
        </authorList>
    </citation>
    <scope>NUCLEOTIDE SEQUENCE</scope>
    <source>
        <strain evidence="7">SAP-2</strain>
    </source>
</reference>
<dbReference type="GO" id="GO:0005829">
    <property type="term" value="C:cytosol"/>
    <property type="evidence" value="ECO:0007669"/>
    <property type="project" value="TreeGrafter"/>
</dbReference>
<dbReference type="InterPro" id="IPR036390">
    <property type="entry name" value="WH_DNA-bd_sf"/>
</dbReference>
<evidence type="ECO:0000313" key="7">
    <source>
        <dbReference type="EMBL" id="MBF6638487.1"/>
    </source>
</evidence>
<keyword evidence="2" id="KW-0678">Repressor</keyword>
<dbReference type="RefSeq" id="WP_194978494.1">
    <property type="nucleotide sequence ID" value="NZ_JADMKS010000007.1"/>
</dbReference>
<dbReference type="FunFam" id="1.10.10.10:FF:000001">
    <property type="entry name" value="LysR family transcriptional regulator"/>
    <property type="match status" value="1"/>
</dbReference>
<dbReference type="AlphaFoldDB" id="A0AA41BXV6"/>
<dbReference type="InterPro" id="IPR050950">
    <property type="entry name" value="HTH-type_LysR_regulators"/>
</dbReference>
<dbReference type="SUPFAM" id="SSF53850">
    <property type="entry name" value="Periplasmic binding protein-like II"/>
    <property type="match status" value="1"/>
</dbReference>
<dbReference type="PRINTS" id="PR00039">
    <property type="entry name" value="HTHLYSR"/>
</dbReference>
<dbReference type="InterPro" id="IPR000847">
    <property type="entry name" value="LysR_HTH_N"/>
</dbReference>
<name>A0AA41BXV6_9GAMM</name>
<evidence type="ECO:0000256" key="2">
    <source>
        <dbReference type="ARBA" id="ARBA00022491"/>
    </source>
</evidence>
<dbReference type="GO" id="GO:0003700">
    <property type="term" value="F:DNA-binding transcription factor activity"/>
    <property type="evidence" value="ECO:0007669"/>
    <property type="project" value="InterPro"/>
</dbReference>
<dbReference type="Gene3D" id="1.10.10.10">
    <property type="entry name" value="Winged helix-like DNA-binding domain superfamily/Winged helix DNA-binding domain"/>
    <property type="match status" value="1"/>
</dbReference>
<evidence type="ECO:0000256" key="1">
    <source>
        <dbReference type="ARBA" id="ARBA00009437"/>
    </source>
</evidence>
<evidence type="ECO:0000256" key="5">
    <source>
        <dbReference type="ARBA" id="ARBA00023163"/>
    </source>
</evidence>
<sequence>MLRELKTFIAVTQDGTFAAAGQRIGLTQSAVSAQIRGLEDHLGMPLFDRTGRAAVLNAAGSRILPMAEQILDIFANMSQPESLNDFRGVIKIGAISTFQTGMLPKVLVRLHQNAPALETKLVPGVSFHLLTQVDAGNIDLAIVIKPGFPLPKDLHSETLLNEPFVLIVPNNLDGEDPLTLLRENPFIRYDRTSFGGRMVSHFLRRHRLEPKVVLEIDEIDAIVKMVECGLGVALVPLAGLWLERQSSVRVIPLAEMVFNRELVLVMRHANRQSPLHILIGRCLHDVVQDSLALVKSEG</sequence>
<keyword evidence="3" id="KW-0805">Transcription regulation</keyword>
<dbReference type="CDD" id="cd08427">
    <property type="entry name" value="PBP2_LTTR_like_2"/>
    <property type="match status" value="1"/>
</dbReference>
<dbReference type="Gene3D" id="3.40.190.290">
    <property type="match status" value="1"/>
</dbReference>
<dbReference type="GO" id="GO:0003677">
    <property type="term" value="F:DNA binding"/>
    <property type="evidence" value="ECO:0007669"/>
    <property type="project" value="UniProtKB-KW"/>
</dbReference>
<evidence type="ECO:0000259" key="6">
    <source>
        <dbReference type="PROSITE" id="PS50931"/>
    </source>
</evidence>
<evidence type="ECO:0000256" key="3">
    <source>
        <dbReference type="ARBA" id="ARBA00023015"/>
    </source>
</evidence>
<gene>
    <name evidence="7" type="ORF">ITX54_17620</name>
</gene>
<dbReference type="PANTHER" id="PTHR30419">
    <property type="entry name" value="HTH-TYPE TRANSCRIPTIONAL REGULATOR YBHD"/>
    <property type="match status" value="1"/>
</dbReference>
<accession>A0AA41BXV6</accession>
<dbReference type="Pfam" id="PF00126">
    <property type="entry name" value="HTH_1"/>
    <property type="match status" value="1"/>
</dbReference>
<evidence type="ECO:0000256" key="4">
    <source>
        <dbReference type="ARBA" id="ARBA00023125"/>
    </source>
</evidence>